<evidence type="ECO:0000313" key="3">
    <source>
        <dbReference type="Proteomes" id="UP000305778"/>
    </source>
</evidence>
<organism evidence="2 3">
    <name type="scientific">Actinacidiphila oryziradicis</name>
    <dbReference type="NCBI Taxonomy" id="2571141"/>
    <lineage>
        <taxon>Bacteria</taxon>
        <taxon>Bacillati</taxon>
        <taxon>Actinomycetota</taxon>
        <taxon>Actinomycetes</taxon>
        <taxon>Kitasatosporales</taxon>
        <taxon>Streptomycetaceae</taxon>
        <taxon>Actinacidiphila</taxon>
    </lineage>
</organism>
<reference evidence="2 3" key="1">
    <citation type="submission" date="2019-04" db="EMBL/GenBank/DDBJ databases">
        <title>Streptomyces oryziradicis sp. nov., a novel actinomycete isolated from rhizosphere soil of rice (Oryza sativa L.).</title>
        <authorList>
            <person name="Li C."/>
        </authorList>
    </citation>
    <scope>NUCLEOTIDE SEQUENCE [LARGE SCALE GENOMIC DNA]</scope>
    <source>
        <strain evidence="2 3">NEAU-C40</strain>
    </source>
</reference>
<evidence type="ECO:0000313" key="2">
    <source>
        <dbReference type="EMBL" id="TKA09639.1"/>
    </source>
</evidence>
<feature type="region of interest" description="Disordered" evidence="1">
    <location>
        <begin position="1"/>
        <end position="33"/>
    </location>
</feature>
<feature type="region of interest" description="Disordered" evidence="1">
    <location>
        <begin position="239"/>
        <end position="261"/>
    </location>
</feature>
<keyword evidence="3" id="KW-1185">Reference proteome</keyword>
<name>A0A4V5MZV6_9ACTN</name>
<gene>
    <name evidence="2" type="ORF">FCI23_21190</name>
</gene>
<feature type="compositionally biased region" description="Low complexity" evidence="1">
    <location>
        <begin position="77"/>
        <end position="118"/>
    </location>
</feature>
<proteinExistence type="predicted"/>
<dbReference type="Proteomes" id="UP000305778">
    <property type="component" value="Unassembled WGS sequence"/>
</dbReference>
<protein>
    <submittedName>
        <fullName evidence="2">Hydrogenase expression protein HypF</fullName>
    </submittedName>
</protein>
<feature type="compositionally biased region" description="Low complexity" evidence="1">
    <location>
        <begin position="180"/>
        <end position="206"/>
    </location>
</feature>
<feature type="compositionally biased region" description="Low complexity" evidence="1">
    <location>
        <begin position="128"/>
        <end position="158"/>
    </location>
</feature>
<feature type="region of interest" description="Disordered" evidence="1">
    <location>
        <begin position="67"/>
        <end position="213"/>
    </location>
</feature>
<accession>A0A4V5MZV6</accession>
<dbReference type="OrthoDB" id="4350094at2"/>
<feature type="compositionally biased region" description="Low complexity" evidence="1">
    <location>
        <begin position="239"/>
        <end position="259"/>
    </location>
</feature>
<sequence>MPGEEAQLADAECGGPPARTGPRHAAPRKSLLTKLQMPAGKAIAIAAMPTAVLMGMGITPRLAQADELPKNPFSGRSCATASDTASASASPSAGGSDKSGSTATATPSPSASSSVSASKKTDKKDTSGKSGTSTPSPSASSATPSPSASASASASKSANALDPLGVGDALKSLLGVGDNSTASASASASPSASATSGATTSSSTTDKAAKTVKDTTTAVKKAAAEATKAAAEAAKAAKDTATSVTASPSASASSTASSAKTPYPCPTYDAKALAAATTEGGIPLLPDDPWTLNTSLLTLTGLNYAGIVEVKTYSGTIKKVLKFTASTVDIKDLQQTILGPGTAKTHVDARSGSTSTIRNGTVTMYTESLKGNLFGLIPVTFTPDSPPPVNVPVAFFTNATVIQAGQFGGTLTVPGMHLYNSGT</sequence>
<dbReference type="AlphaFoldDB" id="A0A4V5MZV6"/>
<dbReference type="EMBL" id="SUMC01000020">
    <property type="protein sequence ID" value="TKA09639.1"/>
    <property type="molecule type" value="Genomic_DNA"/>
</dbReference>
<evidence type="ECO:0000256" key="1">
    <source>
        <dbReference type="SAM" id="MobiDB-lite"/>
    </source>
</evidence>
<comment type="caution">
    <text evidence="2">The sequence shown here is derived from an EMBL/GenBank/DDBJ whole genome shotgun (WGS) entry which is preliminary data.</text>
</comment>